<feature type="compositionally biased region" description="Low complexity" evidence="1">
    <location>
        <begin position="72"/>
        <end position="108"/>
    </location>
</feature>
<reference evidence="2" key="1">
    <citation type="submission" date="2020-11" db="EMBL/GenBank/DDBJ databases">
        <authorList>
            <consortium name="DOE Joint Genome Institute"/>
            <person name="Ahrendt S."/>
            <person name="Riley R."/>
            <person name="Andreopoulos W."/>
            <person name="LaButti K."/>
            <person name="Pangilinan J."/>
            <person name="Ruiz-duenas F.J."/>
            <person name="Barrasa J.M."/>
            <person name="Sanchez-Garcia M."/>
            <person name="Camarero S."/>
            <person name="Miyauchi S."/>
            <person name="Serrano A."/>
            <person name="Linde D."/>
            <person name="Babiker R."/>
            <person name="Drula E."/>
            <person name="Ayuso-Fernandez I."/>
            <person name="Pacheco R."/>
            <person name="Padilla G."/>
            <person name="Ferreira P."/>
            <person name="Barriuso J."/>
            <person name="Kellner H."/>
            <person name="Castanera R."/>
            <person name="Alfaro M."/>
            <person name="Ramirez L."/>
            <person name="Pisabarro A.G."/>
            <person name="Kuo A."/>
            <person name="Tritt A."/>
            <person name="Lipzen A."/>
            <person name="He G."/>
            <person name="Yan M."/>
            <person name="Ng V."/>
            <person name="Cullen D."/>
            <person name="Martin F."/>
            <person name="Rosso M.-N."/>
            <person name="Henrissat B."/>
            <person name="Hibbett D."/>
            <person name="Martinez A.T."/>
            <person name="Grigoriev I.V."/>
        </authorList>
    </citation>
    <scope>NUCLEOTIDE SEQUENCE</scope>
    <source>
        <strain evidence="2">AH 44721</strain>
    </source>
</reference>
<feature type="region of interest" description="Disordered" evidence="1">
    <location>
        <begin position="509"/>
        <end position="626"/>
    </location>
</feature>
<feature type="region of interest" description="Disordered" evidence="1">
    <location>
        <begin position="451"/>
        <end position="485"/>
    </location>
</feature>
<feature type="region of interest" description="Disordered" evidence="1">
    <location>
        <begin position="1"/>
        <end position="240"/>
    </location>
</feature>
<dbReference type="OrthoDB" id="2555519at2759"/>
<feature type="region of interest" description="Disordered" evidence="1">
    <location>
        <begin position="315"/>
        <end position="350"/>
    </location>
</feature>
<comment type="caution">
    <text evidence="2">The sequence shown here is derived from an EMBL/GenBank/DDBJ whole genome shotgun (WGS) entry which is preliminary data.</text>
</comment>
<dbReference type="AlphaFoldDB" id="A0A9P5NV02"/>
<feature type="compositionally biased region" description="Basic and acidic residues" evidence="1">
    <location>
        <begin position="568"/>
        <end position="579"/>
    </location>
</feature>
<feature type="compositionally biased region" description="Pro residues" evidence="1">
    <location>
        <begin position="603"/>
        <end position="612"/>
    </location>
</feature>
<name>A0A9P5NV02_GYMJU</name>
<accession>A0A9P5NV02</accession>
<gene>
    <name evidence="2" type="ORF">CPB84DRAFT_1358042</name>
</gene>
<dbReference type="PANTHER" id="PTHR38701">
    <property type="entry name" value="CHROMOSOME 8, WHOLE GENOME SHOTGUN SEQUENCE"/>
    <property type="match status" value="1"/>
</dbReference>
<dbReference type="PANTHER" id="PTHR38701:SF1">
    <property type="entry name" value="UP-REGULATED DURING SEPTATION PROTEIN 1 DOMAIN-CONTAINING PROTEIN"/>
    <property type="match status" value="1"/>
</dbReference>
<evidence type="ECO:0000313" key="3">
    <source>
        <dbReference type="Proteomes" id="UP000724874"/>
    </source>
</evidence>
<feature type="compositionally biased region" description="Polar residues" evidence="1">
    <location>
        <begin position="165"/>
        <end position="190"/>
    </location>
</feature>
<dbReference type="Proteomes" id="UP000724874">
    <property type="component" value="Unassembled WGS sequence"/>
</dbReference>
<dbReference type="EMBL" id="JADNYJ010000007">
    <property type="protein sequence ID" value="KAF8910126.1"/>
    <property type="molecule type" value="Genomic_DNA"/>
</dbReference>
<sequence length="626" mass="66558">MSSTVSTSASTTPRAGSPTKLTPRLKNGVLSPHHGASHTLKSPPPTASVPVTPEMRKTYSLRADDARSRSGSTTSSLHHAASLSSFRPSSPSVLSVSSAAASGSAIGSPRLMSSKSGTALADRGQTSSPTLKIRSKVSNLAKAAAESAPPPPGSTSPPVGPPTRQPNVRTRAPSTVGQQQHQLQQYTASPKLSPASPPQQFYPITTAVPAANPHRFAANRPPASTLSVRTGSPPAGAHHVFQSFSQPSSAAILPDQSPLSSRPRSAAGLMLLNGSATATSRIDPASIPLPPHSPPASAVSFSSRSSVSASASTSVSRSSAASASHSGASSSTDGGYSPRQKRQNDPPHSLRATLDNLMEYTSVLDDDADTGHDRDVSGENDEMDEEREVKAAAKSNRKIADLEITNRSLLAINATLEATKHRQAKEIAELRRKLRESRLILPPRAYRAVKSSLDPSEINDDEEDVSDDNEEDGEGTEAGEGDETYKRVKVILESLLKTGQAALETQAKDFREKSGRGAAKVLSPEEVKDWHGTKGLEIVLPPDNDNDQSFSLESEADQDAYDDEEGEQEHRETMDHGRNFDIPYTYNADNDNREGQEDDGPAFSPPSSPPPHLSWLRSLHSKVVQY</sequence>
<feature type="compositionally biased region" description="Low complexity" evidence="1">
    <location>
        <begin position="1"/>
        <end position="12"/>
    </location>
</feature>
<evidence type="ECO:0000313" key="2">
    <source>
        <dbReference type="EMBL" id="KAF8910126.1"/>
    </source>
</evidence>
<feature type="compositionally biased region" description="Basic and acidic residues" evidence="1">
    <location>
        <begin position="54"/>
        <end position="68"/>
    </location>
</feature>
<feature type="compositionally biased region" description="Basic and acidic residues" evidence="1">
    <location>
        <begin position="523"/>
        <end position="534"/>
    </location>
</feature>
<proteinExistence type="predicted"/>
<protein>
    <submittedName>
        <fullName evidence="2">Uncharacterized protein</fullName>
    </submittedName>
</protein>
<keyword evidence="3" id="KW-1185">Reference proteome</keyword>
<organism evidence="2 3">
    <name type="scientific">Gymnopilus junonius</name>
    <name type="common">Spectacular rustgill mushroom</name>
    <name type="synonym">Gymnopilus spectabilis subsp. junonius</name>
    <dbReference type="NCBI Taxonomy" id="109634"/>
    <lineage>
        <taxon>Eukaryota</taxon>
        <taxon>Fungi</taxon>
        <taxon>Dikarya</taxon>
        <taxon>Basidiomycota</taxon>
        <taxon>Agaricomycotina</taxon>
        <taxon>Agaricomycetes</taxon>
        <taxon>Agaricomycetidae</taxon>
        <taxon>Agaricales</taxon>
        <taxon>Agaricineae</taxon>
        <taxon>Hymenogastraceae</taxon>
        <taxon>Gymnopilus</taxon>
    </lineage>
</organism>
<evidence type="ECO:0000256" key="1">
    <source>
        <dbReference type="SAM" id="MobiDB-lite"/>
    </source>
</evidence>
<feature type="compositionally biased region" description="Pro residues" evidence="1">
    <location>
        <begin position="148"/>
        <end position="164"/>
    </location>
</feature>
<feature type="compositionally biased region" description="Acidic residues" evidence="1">
    <location>
        <begin position="457"/>
        <end position="482"/>
    </location>
</feature>
<feature type="compositionally biased region" description="Low complexity" evidence="1">
    <location>
        <begin position="315"/>
        <end position="331"/>
    </location>
</feature>
<feature type="compositionally biased region" description="Acidic residues" evidence="1">
    <location>
        <begin position="554"/>
        <end position="567"/>
    </location>
</feature>
<feature type="region of interest" description="Disordered" evidence="1">
    <location>
        <begin position="363"/>
        <end position="387"/>
    </location>
</feature>